<evidence type="ECO:0000259" key="8">
    <source>
        <dbReference type="PROSITE" id="PS50110"/>
    </source>
</evidence>
<dbReference type="PROSITE" id="PS50110">
    <property type="entry name" value="RESPONSE_REGULATORY"/>
    <property type="match status" value="1"/>
</dbReference>
<keyword evidence="4 7" id="KW-0238">DNA-binding</keyword>
<accession>A0A7W0DM90</accession>
<name>A0A7W0DM90_9ACTN</name>
<dbReference type="InterPro" id="IPR001867">
    <property type="entry name" value="OmpR/PhoB-type_DNA-bd"/>
</dbReference>
<dbReference type="CDD" id="cd00383">
    <property type="entry name" value="trans_reg_C"/>
    <property type="match status" value="1"/>
</dbReference>
<evidence type="ECO:0000256" key="5">
    <source>
        <dbReference type="ARBA" id="ARBA00023163"/>
    </source>
</evidence>
<evidence type="ECO:0000256" key="7">
    <source>
        <dbReference type="PROSITE-ProRule" id="PRU01091"/>
    </source>
</evidence>
<keyword evidence="5" id="KW-0804">Transcription</keyword>
<evidence type="ECO:0000256" key="2">
    <source>
        <dbReference type="ARBA" id="ARBA00023012"/>
    </source>
</evidence>
<dbReference type="InterPro" id="IPR039420">
    <property type="entry name" value="WalR-like"/>
</dbReference>
<protein>
    <submittedName>
        <fullName evidence="10">Response regulator transcription factor</fullName>
    </submittedName>
</protein>
<keyword evidence="3" id="KW-0805">Transcription regulation</keyword>
<dbReference type="GO" id="GO:0006355">
    <property type="term" value="P:regulation of DNA-templated transcription"/>
    <property type="evidence" value="ECO:0007669"/>
    <property type="project" value="InterPro"/>
</dbReference>
<feature type="DNA-binding region" description="OmpR/PhoB-type" evidence="7">
    <location>
        <begin position="129"/>
        <end position="223"/>
    </location>
</feature>
<comment type="caution">
    <text evidence="10">The sequence shown here is derived from an EMBL/GenBank/DDBJ whole genome shotgun (WGS) entry which is preliminary data.</text>
</comment>
<feature type="domain" description="Response regulatory" evidence="8">
    <location>
        <begin position="10"/>
        <end position="124"/>
    </location>
</feature>
<evidence type="ECO:0000259" key="9">
    <source>
        <dbReference type="PROSITE" id="PS51755"/>
    </source>
</evidence>
<organism evidence="10 11">
    <name type="scientific">Streptomyces himalayensis subsp. himalayensis</name>
    <dbReference type="NCBI Taxonomy" id="2756131"/>
    <lineage>
        <taxon>Bacteria</taxon>
        <taxon>Bacillati</taxon>
        <taxon>Actinomycetota</taxon>
        <taxon>Actinomycetes</taxon>
        <taxon>Kitasatosporales</taxon>
        <taxon>Streptomycetaceae</taxon>
        <taxon>Streptomyces</taxon>
        <taxon>Streptomyces himalayensis</taxon>
    </lineage>
</organism>
<dbReference type="InterPro" id="IPR011006">
    <property type="entry name" value="CheY-like_superfamily"/>
</dbReference>
<evidence type="ECO:0000256" key="4">
    <source>
        <dbReference type="ARBA" id="ARBA00023125"/>
    </source>
</evidence>
<dbReference type="GO" id="GO:0000156">
    <property type="term" value="F:phosphorelay response regulator activity"/>
    <property type="evidence" value="ECO:0007669"/>
    <property type="project" value="TreeGrafter"/>
</dbReference>
<dbReference type="InterPro" id="IPR036388">
    <property type="entry name" value="WH-like_DNA-bd_sf"/>
</dbReference>
<evidence type="ECO:0000256" key="6">
    <source>
        <dbReference type="PROSITE-ProRule" id="PRU00169"/>
    </source>
</evidence>
<dbReference type="SMART" id="SM00448">
    <property type="entry name" value="REC"/>
    <property type="match status" value="1"/>
</dbReference>
<dbReference type="Pfam" id="PF00072">
    <property type="entry name" value="Response_reg"/>
    <property type="match status" value="1"/>
</dbReference>
<dbReference type="GO" id="GO:0005829">
    <property type="term" value="C:cytosol"/>
    <property type="evidence" value="ECO:0007669"/>
    <property type="project" value="TreeGrafter"/>
</dbReference>
<dbReference type="Pfam" id="PF00486">
    <property type="entry name" value="Trans_reg_C"/>
    <property type="match status" value="1"/>
</dbReference>
<proteinExistence type="predicted"/>
<dbReference type="RefSeq" id="WP_181658641.1">
    <property type="nucleotide sequence ID" value="NZ_JACEHE010000010.1"/>
</dbReference>
<dbReference type="SUPFAM" id="SSF52172">
    <property type="entry name" value="CheY-like"/>
    <property type="match status" value="1"/>
</dbReference>
<evidence type="ECO:0000256" key="1">
    <source>
        <dbReference type="ARBA" id="ARBA00022553"/>
    </source>
</evidence>
<gene>
    <name evidence="10" type="ORF">H1D24_18120</name>
</gene>
<dbReference type="GO" id="GO:0032993">
    <property type="term" value="C:protein-DNA complex"/>
    <property type="evidence" value="ECO:0007669"/>
    <property type="project" value="TreeGrafter"/>
</dbReference>
<dbReference type="Gene3D" id="1.10.10.10">
    <property type="entry name" value="Winged helix-like DNA-binding domain superfamily/Winged helix DNA-binding domain"/>
    <property type="match status" value="1"/>
</dbReference>
<evidence type="ECO:0000313" key="10">
    <source>
        <dbReference type="EMBL" id="MBA2947671.1"/>
    </source>
</evidence>
<reference evidence="10 11" key="1">
    <citation type="submission" date="2020-07" db="EMBL/GenBank/DDBJ databases">
        <title>Streptomyces isolated from Indian soil.</title>
        <authorList>
            <person name="Mandal S."/>
            <person name="Maiti P.K."/>
        </authorList>
    </citation>
    <scope>NUCLEOTIDE SEQUENCE [LARGE SCALE GENOMIC DNA]</scope>
    <source>
        <strain evidence="10 11">PSKA28</strain>
    </source>
</reference>
<dbReference type="PANTHER" id="PTHR48111">
    <property type="entry name" value="REGULATOR OF RPOS"/>
    <property type="match status" value="1"/>
</dbReference>
<keyword evidence="1 6" id="KW-0597">Phosphoprotein</keyword>
<dbReference type="PROSITE" id="PS51755">
    <property type="entry name" value="OMPR_PHOB"/>
    <property type="match status" value="1"/>
</dbReference>
<dbReference type="AlphaFoldDB" id="A0A7W0DM90"/>
<evidence type="ECO:0000313" key="11">
    <source>
        <dbReference type="Proteomes" id="UP000545761"/>
    </source>
</evidence>
<dbReference type="GO" id="GO:0000976">
    <property type="term" value="F:transcription cis-regulatory region binding"/>
    <property type="evidence" value="ECO:0007669"/>
    <property type="project" value="TreeGrafter"/>
</dbReference>
<feature type="domain" description="OmpR/PhoB-type" evidence="9">
    <location>
        <begin position="129"/>
        <end position="223"/>
    </location>
</feature>
<dbReference type="EMBL" id="JACEHE010000010">
    <property type="protein sequence ID" value="MBA2947671.1"/>
    <property type="molecule type" value="Genomic_DNA"/>
</dbReference>
<feature type="modified residue" description="4-aspartylphosphate" evidence="6">
    <location>
        <position position="59"/>
    </location>
</feature>
<dbReference type="Gene3D" id="3.40.50.2300">
    <property type="match status" value="1"/>
</dbReference>
<dbReference type="PANTHER" id="PTHR48111:SF38">
    <property type="entry name" value="TWO-COMPONENT RESPONSE REGULATOR"/>
    <property type="match status" value="1"/>
</dbReference>
<dbReference type="InterPro" id="IPR001789">
    <property type="entry name" value="Sig_transdc_resp-reg_receiver"/>
</dbReference>
<evidence type="ECO:0000256" key="3">
    <source>
        <dbReference type="ARBA" id="ARBA00023015"/>
    </source>
</evidence>
<dbReference type="Gene3D" id="6.10.250.690">
    <property type="match status" value="1"/>
</dbReference>
<sequence length="227" mass="25163">MRPAENPSAHILIAEDEAHIASFVEKGLRSHGFLTTVVTNGPDARHQALSGDFDLLVLDLGLPEEDGFAVLSQLRAVSCPLPVIILTARTGLTDTVKGLEQGANDYMPKPFRFEELLARIRLRLQDGDNSALYRAGVSLDRRTRQARVNGRIVDLSPREFALLEVLMRNAGRVVPREQLLSAVWGYEADEASNVVDVYVRYLRRKIGADCITTVRGRGYRLDPPDAT</sequence>
<keyword evidence="2" id="KW-0902">Two-component regulatory system</keyword>
<dbReference type="FunFam" id="1.10.10.10:FF:000005">
    <property type="entry name" value="Two-component system response regulator"/>
    <property type="match status" value="1"/>
</dbReference>
<dbReference type="SMART" id="SM00862">
    <property type="entry name" value="Trans_reg_C"/>
    <property type="match status" value="1"/>
</dbReference>
<dbReference type="Proteomes" id="UP000545761">
    <property type="component" value="Unassembled WGS sequence"/>
</dbReference>